<dbReference type="SMART" id="SM00331">
    <property type="entry name" value="PP2C_SIG"/>
    <property type="match status" value="1"/>
</dbReference>
<dbReference type="SMART" id="SM00332">
    <property type="entry name" value="PP2Cc"/>
    <property type="match status" value="1"/>
</dbReference>
<dbReference type="RefSeq" id="WP_073474677.1">
    <property type="nucleotide sequence ID" value="NZ_FQZU01000007.1"/>
</dbReference>
<evidence type="ECO:0000313" key="2">
    <source>
        <dbReference type="EMBL" id="SHJ39168.1"/>
    </source>
</evidence>
<proteinExistence type="predicted"/>
<dbReference type="SUPFAM" id="SSF81606">
    <property type="entry name" value="PP2C-like"/>
    <property type="match status" value="1"/>
</dbReference>
<dbReference type="PROSITE" id="PS51746">
    <property type="entry name" value="PPM_2"/>
    <property type="match status" value="1"/>
</dbReference>
<dbReference type="Pfam" id="PF13672">
    <property type="entry name" value="PP2C_2"/>
    <property type="match status" value="1"/>
</dbReference>
<protein>
    <submittedName>
        <fullName evidence="2">Protein phosphatase</fullName>
    </submittedName>
</protein>
<dbReference type="EMBL" id="FQZU01000007">
    <property type="protein sequence ID" value="SHJ39168.1"/>
    <property type="molecule type" value="Genomic_DNA"/>
</dbReference>
<accession>A0A1M6IXI7</accession>
<dbReference type="Gene3D" id="3.60.40.10">
    <property type="entry name" value="PPM-type phosphatase domain"/>
    <property type="match status" value="1"/>
</dbReference>
<dbReference type="InterPro" id="IPR036457">
    <property type="entry name" value="PPM-type-like_dom_sf"/>
</dbReference>
<organism evidence="2 3">
    <name type="scientific">Desulfatibacillum alkenivorans DSM 16219</name>
    <dbReference type="NCBI Taxonomy" id="1121393"/>
    <lineage>
        <taxon>Bacteria</taxon>
        <taxon>Pseudomonadati</taxon>
        <taxon>Thermodesulfobacteriota</taxon>
        <taxon>Desulfobacteria</taxon>
        <taxon>Desulfobacterales</taxon>
        <taxon>Desulfatibacillaceae</taxon>
        <taxon>Desulfatibacillum</taxon>
    </lineage>
</organism>
<dbReference type="Proteomes" id="UP000183994">
    <property type="component" value="Unassembled WGS sequence"/>
</dbReference>
<dbReference type="AlphaFoldDB" id="A0A1M6IXI7"/>
<dbReference type="CDD" id="cd00143">
    <property type="entry name" value="PP2Cc"/>
    <property type="match status" value="1"/>
</dbReference>
<evidence type="ECO:0000313" key="3">
    <source>
        <dbReference type="Proteomes" id="UP000183994"/>
    </source>
</evidence>
<gene>
    <name evidence="2" type="ORF">SAMN02745216_01558</name>
</gene>
<dbReference type="InterPro" id="IPR001932">
    <property type="entry name" value="PPM-type_phosphatase-like_dom"/>
</dbReference>
<dbReference type="STRING" id="1121393.SAMN02745216_01558"/>
<name>A0A1M6IXI7_9BACT</name>
<sequence length="235" mass="25321">MESFALSDMGLKRNENQDRRLIRETPDGALLLAIADGMGSSAGGGMAAQMIMDGLDAMPDHELSAGKIMEKLVQQTDQAIYCKASEEACFEDMGATLTAVVIKGSSAQWVHVGDSRLVLFENGRLRYVTKDQNMAWFLYDEGEITAEEARRHPGLRLLDQCVGAGGCEPVTGALEFSPGALFMLTTDGVHDHITPKALTAILSGPESLEEKAQAILKHIRHDGSTDDATMVLAVI</sequence>
<evidence type="ECO:0000259" key="1">
    <source>
        <dbReference type="PROSITE" id="PS51746"/>
    </source>
</evidence>
<dbReference type="OrthoDB" id="5496340at2"/>
<feature type="domain" description="PPM-type phosphatase" evidence="1">
    <location>
        <begin position="3"/>
        <end position="235"/>
    </location>
</feature>
<keyword evidence="3" id="KW-1185">Reference proteome</keyword>
<reference evidence="3" key="1">
    <citation type="submission" date="2016-11" db="EMBL/GenBank/DDBJ databases">
        <authorList>
            <person name="Varghese N."/>
            <person name="Submissions S."/>
        </authorList>
    </citation>
    <scope>NUCLEOTIDE SEQUENCE [LARGE SCALE GENOMIC DNA]</scope>
    <source>
        <strain evidence="3">DSM 16219</strain>
    </source>
</reference>